<feature type="chain" id="PRO_5046766756" evidence="1">
    <location>
        <begin position="16"/>
        <end position="85"/>
    </location>
</feature>
<evidence type="ECO:0000256" key="1">
    <source>
        <dbReference type="SAM" id="SignalP"/>
    </source>
</evidence>
<comment type="caution">
    <text evidence="2">The sequence shown here is derived from an EMBL/GenBank/DDBJ whole genome shotgun (WGS) entry which is preliminary data.</text>
</comment>
<accession>A0ABP1P881</accession>
<evidence type="ECO:0000313" key="3">
    <source>
        <dbReference type="Proteomes" id="UP001642520"/>
    </source>
</evidence>
<dbReference type="Gene3D" id="2.10.25.10">
    <property type="entry name" value="Laminin"/>
    <property type="match status" value="1"/>
</dbReference>
<name>A0ABP1P881_XYLVO</name>
<dbReference type="EMBL" id="CAXAJV020001299">
    <property type="protein sequence ID" value="CAL7948344.1"/>
    <property type="molecule type" value="Genomic_DNA"/>
</dbReference>
<reference evidence="2 3" key="1">
    <citation type="submission" date="2024-08" db="EMBL/GenBank/DDBJ databases">
        <authorList>
            <person name="Will J Nash"/>
            <person name="Angela Man"/>
            <person name="Seanna McTaggart"/>
            <person name="Kendall Baker"/>
            <person name="Tom Barker"/>
            <person name="Leah Catchpole"/>
            <person name="Alex Durrant"/>
            <person name="Karim Gharbi"/>
            <person name="Naomi Irish"/>
            <person name="Gemy Kaithakottil"/>
            <person name="Debby Ku"/>
            <person name="Aaliyah Providence"/>
            <person name="Felix Shaw"/>
            <person name="David Swarbreck"/>
            <person name="Chris Watkins"/>
            <person name="Ann M. McCartney"/>
            <person name="Giulio Formenti"/>
            <person name="Alice Mouton"/>
            <person name="Noel Vella"/>
            <person name="Bjorn M von Reumont"/>
            <person name="Adriana Vella"/>
            <person name="Wilfried Haerty"/>
        </authorList>
    </citation>
    <scope>NUCLEOTIDE SEQUENCE [LARGE SCALE GENOMIC DNA]</scope>
</reference>
<keyword evidence="3" id="KW-1185">Reference proteome</keyword>
<dbReference type="InterPro" id="IPR036084">
    <property type="entry name" value="Ser_inhib-like_sf"/>
</dbReference>
<protein>
    <submittedName>
        <fullName evidence="2">Uncharacterized protein</fullName>
    </submittedName>
</protein>
<dbReference type="Proteomes" id="UP001642520">
    <property type="component" value="Unassembled WGS sequence"/>
</dbReference>
<dbReference type="SUPFAM" id="SSF57567">
    <property type="entry name" value="Serine protease inhibitors"/>
    <property type="match status" value="1"/>
</dbReference>
<proteinExistence type="predicted"/>
<sequence length="85" mass="8897">MSCIVALFVFVFVFGQETNTQEQSTPACPVNETWNPTLHGLPSVCHSNGLCVGTPSGGCQCISGYVTCKEISGCVLPKDCPGTAQ</sequence>
<keyword evidence="1" id="KW-0732">Signal</keyword>
<evidence type="ECO:0000313" key="2">
    <source>
        <dbReference type="EMBL" id="CAL7948344.1"/>
    </source>
</evidence>
<organism evidence="2 3">
    <name type="scientific">Xylocopa violacea</name>
    <name type="common">Violet carpenter bee</name>
    <name type="synonym">Apis violacea</name>
    <dbReference type="NCBI Taxonomy" id="135666"/>
    <lineage>
        <taxon>Eukaryota</taxon>
        <taxon>Metazoa</taxon>
        <taxon>Ecdysozoa</taxon>
        <taxon>Arthropoda</taxon>
        <taxon>Hexapoda</taxon>
        <taxon>Insecta</taxon>
        <taxon>Pterygota</taxon>
        <taxon>Neoptera</taxon>
        <taxon>Endopterygota</taxon>
        <taxon>Hymenoptera</taxon>
        <taxon>Apocrita</taxon>
        <taxon>Aculeata</taxon>
        <taxon>Apoidea</taxon>
        <taxon>Anthophila</taxon>
        <taxon>Apidae</taxon>
        <taxon>Xylocopa</taxon>
        <taxon>Xylocopa</taxon>
    </lineage>
</organism>
<feature type="signal peptide" evidence="1">
    <location>
        <begin position="1"/>
        <end position="15"/>
    </location>
</feature>
<gene>
    <name evidence="2" type="ORF">XYLVIOL_LOCUS8807</name>
</gene>